<dbReference type="Proteomes" id="UP001597351">
    <property type="component" value="Unassembled WGS sequence"/>
</dbReference>
<proteinExistence type="predicted"/>
<dbReference type="InterPro" id="IPR022521">
    <property type="entry name" value="Rv3660c"/>
</dbReference>
<accession>A0ABW4TLK7</accession>
<feature type="domain" description="Rv3660c-like CheY-like N-terminal" evidence="1">
    <location>
        <begin position="12"/>
        <end position="119"/>
    </location>
</feature>
<protein>
    <submittedName>
        <fullName evidence="2">Septum site-determining protein Ssd</fullName>
    </submittedName>
</protein>
<keyword evidence="3" id="KW-1185">Reference proteome</keyword>
<dbReference type="PANTHER" id="PTHR43384:SF11">
    <property type="entry name" value="SEPTUM SITE DETERMINING PROTEIN"/>
    <property type="match status" value="1"/>
</dbReference>
<dbReference type="Gene3D" id="3.40.50.300">
    <property type="entry name" value="P-loop containing nucleotide triphosphate hydrolases"/>
    <property type="match status" value="1"/>
</dbReference>
<reference evidence="3" key="1">
    <citation type="journal article" date="2019" name="Int. J. Syst. Evol. Microbiol.">
        <title>The Global Catalogue of Microorganisms (GCM) 10K type strain sequencing project: providing services to taxonomists for standard genome sequencing and annotation.</title>
        <authorList>
            <consortium name="The Broad Institute Genomics Platform"/>
            <consortium name="The Broad Institute Genome Sequencing Center for Infectious Disease"/>
            <person name="Wu L."/>
            <person name="Ma J."/>
        </authorList>
    </citation>
    <scope>NUCLEOTIDE SEQUENCE [LARGE SCALE GENOMIC DNA]</scope>
    <source>
        <strain evidence="3">CGMCC 1.12477</strain>
    </source>
</reference>
<dbReference type="Pfam" id="PF26563">
    <property type="entry name" value="Rv3660c_N"/>
    <property type="match status" value="1"/>
</dbReference>
<comment type="caution">
    <text evidence="2">The sequence shown here is derived from an EMBL/GenBank/DDBJ whole genome shotgun (WGS) entry which is preliminary data.</text>
</comment>
<evidence type="ECO:0000313" key="2">
    <source>
        <dbReference type="EMBL" id="MFD1947405.1"/>
    </source>
</evidence>
<organism evidence="2 3">
    <name type="scientific">Nocardioides aestuarii</name>
    <dbReference type="NCBI Taxonomy" id="252231"/>
    <lineage>
        <taxon>Bacteria</taxon>
        <taxon>Bacillati</taxon>
        <taxon>Actinomycetota</taxon>
        <taxon>Actinomycetes</taxon>
        <taxon>Propionibacteriales</taxon>
        <taxon>Nocardioidaceae</taxon>
        <taxon>Nocardioides</taxon>
    </lineage>
</organism>
<dbReference type="RefSeq" id="WP_343918474.1">
    <property type="nucleotide sequence ID" value="NZ_BAAAJT010000002.1"/>
</dbReference>
<name>A0ABW4TLK7_9ACTN</name>
<dbReference type="NCBIfam" id="TIGR03815">
    <property type="entry name" value="CpaE_hom_Actino"/>
    <property type="match status" value="1"/>
</dbReference>
<evidence type="ECO:0000259" key="1">
    <source>
        <dbReference type="Pfam" id="PF26563"/>
    </source>
</evidence>
<gene>
    <name evidence="2" type="primary">ssd</name>
    <name evidence="2" type="ORF">ACFSDE_11440</name>
</gene>
<evidence type="ECO:0000313" key="3">
    <source>
        <dbReference type="Proteomes" id="UP001597351"/>
    </source>
</evidence>
<dbReference type="InterPro" id="IPR059050">
    <property type="entry name" value="Rv3660c_N"/>
</dbReference>
<dbReference type="PANTHER" id="PTHR43384">
    <property type="entry name" value="SEPTUM SITE-DETERMINING PROTEIN MIND HOMOLOG, CHLOROPLASTIC-RELATED"/>
    <property type="match status" value="1"/>
</dbReference>
<dbReference type="InterPro" id="IPR027417">
    <property type="entry name" value="P-loop_NTPase"/>
</dbReference>
<sequence length="351" mass="36348">MEANPPGTPLVVTADERLLDELLRLGAAAGVTPEVAPDPVAGLSGWASAPLVLVGDDVAAALAELRPPRRDGVHVVSWGGFPDEAMRTALALGAENVAELPQSGEWVIEQLTDLGDGRRRRAVTVGVVAGSGGAGASVLAAAMGQVAGHVGPAALVDLDPLGPGLDRVLGMEDRPGVRWDELCQTTGRLGAAALRESLPRRDGLGVLTWYAGRRGVLQPFAVREVLSAAQRGHDVVVVDLPRWRDAIAEEVVARCDRVAVVARPTVAGLAAAARVAAGLPDGRVGLVLRGSGLDERDVARVAELPVWSRMNDQRGLLESMELGLGPLRSRRTPLARTARGLLAPVAGAGAA</sequence>
<dbReference type="InterPro" id="IPR050625">
    <property type="entry name" value="ParA/MinD_ATPase"/>
</dbReference>
<dbReference type="EMBL" id="JBHUGD010000003">
    <property type="protein sequence ID" value="MFD1947405.1"/>
    <property type="molecule type" value="Genomic_DNA"/>
</dbReference>
<dbReference type="SUPFAM" id="SSF52540">
    <property type="entry name" value="P-loop containing nucleoside triphosphate hydrolases"/>
    <property type="match status" value="1"/>
</dbReference>